<accession>A0ABT1BVT0</accession>
<dbReference type="RefSeq" id="WP_252760272.1">
    <property type="nucleotide sequence ID" value="NZ_JAMXLY010000008.1"/>
</dbReference>
<organism evidence="2 3">
    <name type="scientific">Segatella cerevisiae</name>
    <dbReference type="NCBI Taxonomy" id="2053716"/>
    <lineage>
        <taxon>Bacteria</taxon>
        <taxon>Pseudomonadati</taxon>
        <taxon>Bacteroidota</taxon>
        <taxon>Bacteroidia</taxon>
        <taxon>Bacteroidales</taxon>
        <taxon>Prevotellaceae</taxon>
        <taxon>Segatella</taxon>
    </lineage>
</organism>
<dbReference type="EMBL" id="JAMXLY010000008">
    <property type="protein sequence ID" value="MCO6024910.1"/>
    <property type="molecule type" value="Genomic_DNA"/>
</dbReference>
<reference evidence="2 3" key="1">
    <citation type="submission" date="2022-06" db="EMBL/GenBank/DDBJ databases">
        <title>A taxonomic note on the genus Prevotella: Description of four novel genera and emended description of the genera Hallella and Xylanibacter.</title>
        <authorList>
            <person name="Hitch T.C.A."/>
        </authorList>
    </citation>
    <scope>NUCLEOTIDE SEQUENCE [LARGE SCALE GENOMIC DNA]</scope>
    <source>
        <strain evidence="2 3">DSM 100619</strain>
    </source>
</reference>
<dbReference type="InterPro" id="IPR005583">
    <property type="entry name" value="YaaA"/>
</dbReference>
<proteinExistence type="inferred from homology"/>
<gene>
    <name evidence="2" type="ORF">NG821_03455</name>
</gene>
<dbReference type="PANTHER" id="PTHR30283:SF4">
    <property type="entry name" value="PEROXIDE STRESS RESISTANCE PROTEIN YAAA"/>
    <property type="match status" value="1"/>
</dbReference>
<evidence type="ECO:0000313" key="2">
    <source>
        <dbReference type="EMBL" id="MCO6024910.1"/>
    </source>
</evidence>
<evidence type="ECO:0000256" key="1">
    <source>
        <dbReference type="HAMAP-Rule" id="MF_00652"/>
    </source>
</evidence>
<protein>
    <recommendedName>
        <fullName evidence="1">UPF0246 protein NG821_03455</fullName>
    </recommendedName>
</protein>
<comment type="similarity">
    <text evidence="1">Belongs to the UPF0246 family.</text>
</comment>
<evidence type="ECO:0000313" key="3">
    <source>
        <dbReference type="Proteomes" id="UP001204015"/>
    </source>
</evidence>
<dbReference type="Pfam" id="PF03883">
    <property type="entry name" value="H2O2_YaaD"/>
    <property type="match status" value="1"/>
</dbReference>
<dbReference type="PANTHER" id="PTHR30283">
    <property type="entry name" value="PEROXIDE STRESS RESPONSE PROTEIN YAAA"/>
    <property type="match status" value="1"/>
</dbReference>
<keyword evidence="3" id="KW-1185">Reference proteome</keyword>
<name>A0ABT1BVT0_9BACT</name>
<comment type="caution">
    <text evidence="2">The sequence shown here is derived from an EMBL/GenBank/DDBJ whole genome shotgun (WGS) entry which is preliminary data.</text>
</comment>
<dbReference type="Proteomes" id="UP001204015">
    <property type="component" value="Unassembled WGS sequence"/>
</dbReference>
<sequence length="252" mass="29643">MQILLSCAKTMRDATTMQSPFTTLPRFRDEAGRFALELSQWTADRFVDVLQCSPSIASETKLRYLRFFDEGHELPAVFSYFGQVFKYLKAPSWKTEDFRFAQSHLWITSFLYGLLRPMDMIHPYRLEGKVSLEASEEKTLFDFWRSRLTDLLLKSVKADDSILLYLASEEMKLLFDWKRVRSELHIIQPHFFIMKDGRPKTIVIYTKTCRGAMAHYVICNRIHNSEDLKAFEHEGFAYTDQYGDNDHPNFCI</sequence>
<dbReference type="HAMAP" id="MF_00652">
    <property type="entry name" value="UPF0246"/>
    <property type="match status" value="1"/>
</dbReference>